<proteinExistence type="inferred from homology"/>
<dbReference type="InterPro" id="IPR026992">
    <property type="entry name" value="DIOX_N"/>
</dbReference>
<dbReference type="Pfam" id="PF03171">
    <property type="entry name" value="2OG-FeII_Oxy"/>
    <property type="match status" value="1"/>
</dbReference>
<reference evidence="4 5" key="1">
    <citation type="submission" date="2024-01" db="EMBL/GenBank/DDBJ databases">
        <title>Complete genome of Cladobotryum mycophilum ATHUM6906.</title>
        <authorList>
            <person name="Christinaki A.C."/>
            <person name="Myridakis A.I."/>
            <person name="Kouvelis V.N."/>
        </authorList>
    </citation>
    <scope>NUCLEOTIDE SEQUENCE [LARGE SCALE GENOMIC DNA]</scope>
    <source>
        <strain evidence="4 5">ATHUM6906</strain>
    </source>
</reference>
<dbReference type="PANTHER" id="PTHR47990">
    <property type="entry name" value="2-OXOGLUTARATE (2OG) AND FE(II)-DEPENDENT OXYGENASE SUPERFAMILY PROTEIN-RELATED"/>
    <property type="match status" value="1"/>
</dbReference>
<protein>
    <submittedName>
        <fullName evidence="4">2-oxoglutarate-dependent dioxygenase lolO1</fullName>
    </submittedName>
</protein>
<gene>
    <name evidence="4" type="ORF">PT974_07846</name>
</gene>
<evidence type="ECO:0000259" key="3">
    <source>
        <dbReference type="PROSITE" id="PS51471"/>
    </source>
</evidence>
<dbReference type="Gene3D" id="2.60.120.330">
    <property type="entry name" value="B-lactam Antibiotic, Isopenicillin N Synthase, Chain"/>
    <property type="match status" value="1"/>
</dbReference>
<evidence type="ECO:0000256" key="2">
    <source>
        <dbReference type="RuleBase" id="RU003682"/>
    </source>
</evidence>
<dbReference type="PRINTS" id="PR00682">
    <property type="entry name" value="IPNSYNTHASE"/>
</dbReference>
<keyword evidence="4" id="KW-0223">Dioxygenase</keyword>
<feature type="domain" description="Fe2OG dioxygenase" evidence="3">
    <location>
        <begin position="198"/>
        <end position="315"/>
    </location>
</feature>
<keyword evidence="2" id="KW-0408">Iron</keyword>
<evidence type="ECO:0000256" key="1">
    <source>
        <dbReference type="ARBA" id="ARBA00008056"/>
    </source>
</evidence>
<keyword evidence="5" id="KW-1185">Reference proteome</keyword>
<comment type="similarity">
    <text evidence="1 2">Belongs to the iron/ascorbate-dependent oxidoreductase family.</text>
</comment>
<dbReference type="InterPro" id="IPR050231">
    <property type="entry name" value="Iron_ascorbate_oxido_reductase"/>
</dbReference>
<dbReference type="Proteomes" id="UP001338125">
    <property type="component" value="Unassembled WGS sequence"/>
</dbReference>
<evidence type="ECO:0000313" key="4">
    <source>
        <dbReference type="EMBL" id="KAK5989592.1"/>
    </source>
</evidence>
<evidence type="ECO:0000313" key="5">
    <source>
        <dbReference type="Proteomes" id="UP001338125"/>
    </source>
</evidence>
<accession>A0ABR0SBP4</accession>
<dbReference type="InterPro" id="IPR027443">
    <property type="entry name" value="IPNS-like_sf"/>
</dbReference>
<comment type="caution">
    <text evidence="4">The sequence shown here is derived from an EMBL/GenBank/DDBJ whole genome shotgun (WGS) entry which is preliminary data.</text>
</comment>
<name>A0ABR0SBP4_9HYPO</name>
<dbReference type="PROSITE" id="PS51471">
    <property type="entry name" value="FE2OG_OXY"/>
    <property type="match status" value="1"/>
</dbReference>
<dbReference type="SUPFAM" id="SSF51197">
    <property type="entry name" value="Clavaminate synthase-like"/>
    <property type="match status" value="1"/>
</dbReference>
<sequence>MGYSNSTSNTPEAASVEIPFDMPVIDYAAMHGSPEERAKWLDELDKGFQTYGFVYLANSSIPQEMVDKAFEWSRRLFALPLDVKMKAKHPAYETPYSHRGYAPQGVGHTVQLLFDPDEIDKTKITEPEIKETFELGNGMPDSGLVPNNWVPEEDLPGFRAFHERWFVECTKLAQSLLRCLGEVLKLEDKDLLCKQESKHDAHISLMHYPNIPVEPLRSGKKSRLNAHSDYGSLTMLFQGEIGGLEVHDGEVYKPIVPKKGTVILNVGDMLERQTNGRWKSSLHRVTAPREIMLQEGYDPNATVVDRYTIVYFCQPNADVVIDNFPGCEKAGRWKPNMIGDWEEKMTSLEWLHKRYTAEFH</sequence>
<dbReference type="InterPro" id="IPR044861">
    <property type="entry name" value="IPNS-like_FE2OG_OXY"/>
</dbReference>
<dbReference type="EMBL" id="JAVFKD010000014">
    <property type="protein sequence ID" value="KAK5989592.1"/>
    <property type="molecule type" value="Genomic_DNA"/>
</dbReference>
<organism evidence="4 5">
    <name type="scientific">Cladobotryum mycophilum</name>
    <dbReference type="NCBI Taxonomy" id="491253"/>
    <lineage>
        <taxon>Eukaryota</taxon>
        <taxon>Fungi</taxon>
        <taxon>Dikarya</taxon>
        <taxon>Ascomycota</taxon>
        <taxon>Pezizomycotina</taxon>
        <taxon>Sordariomycetes</taxon>
        <taxon>Hypocreomycetidae</taxon>
        <taxon>Hypocreales</taxon>
        <taxon>Hypocreaceae</taxon>
        <taxon>Cladobotryum</taxon>
    </lineage>
</organism>
<dbReference type="Pfam" id="PF14226">
    <property type="entry name" value="DIOX_N"/>
    <property type="match status" value="1"/>
</dbReference>
<dbReference type="GO" id="GO:0051213">
    <property type="term" value="F:dioxygenase activity"/>
    <property type="evidence" value="ECO:0007669"/>
    <property type="project" value="UniProtKB-KW"/>
</dbReference>
<keyword evidence="2" id="KW-0479">Metal-binding</keyword>
<dbReference type="InterPro" id="IPR005123">
    <property type="entry name" value="Oxoglu/Fe-dep_dioxygenase_dom"/>
</dbReference>
<keyword evidence="2" id="KW-0560">Oxidoreductase</keyword>